<dbReference type="InterPro" id="IPR037171">
    <property type="entry name" value="NagB/RpiA_transferase-like"/>
</dbReference>
<comment type="similarity">
    <text evidence="3">Belongs to the ribose 5-phosphate isomerase family.</text>
</comment>
<evidence type="ECO:0000313" key="5">
    <source>
        <dbReference type="Proteomes" id="UP000030643"/>
    </source>
</evidence>
<dbReference type="Gene3D" id="3.30.70.260">
    <property type="match status" value="1"/>
</dbReference>
<proteinExistence type="inferred from homology"/>
<dbReference type="InterPro" id="IPR050262">
    <property type="entry name" value="Ribose-5P_isomerase"/>
</dbReference>
<dbReference type="UniPathway" id="UPA00115">
    <property type="reaction ID" value="UER00412"/>
</dbReference>
<dbReference type="Pfam" id="PF06026">
    <property type="entry name" value="Rib_5-P_isom_A"/>
    <property type="match status" value="1"/>
</dbReference>
<feature type="binding site" evidence="3">
    <location>
        <position position="124"/>
    </location>
    <ligand>
        <name>substrate</name>
    </ligand>
</feature>
<dbReference type="PANTHER" id="PTHR43748">
    <property type="entry name" value="RIBOSE-5-PHOSPHATE ISOMERASE 3, CHLOROPLASTIC-RELATED"/>
    <property type="match status" value="1"/>
</dbReference>
<reference evidence="5" key="1">
    <citation type="journal article" date="2014" name="Genome Announc.">
        <title>Draft genome sequence of Weissella oryzae SG25T, isolated from fermented rice grains.</title>
        <authorList>
            <person name="Tanizawa Y."/>
            <person name="Fujisawa T."/>
            <person name="Mochizuki T."/>
            <person name="Kaminuma E."/>
            <person name="Suzuki Y."/>
            <person name="Nakamura Y."/>
            <person name="Tohno M."/>
        </authorList>
    </citation>
    <scope>NUCLEOTIDE SEQUENCE [LARGE SCALE GENOMIC DNA]</scope>
    <source>
        <strain evidence="5">DSM 25784 / JCM 18191 / LMG 30913 / SG25</strain>
    </source>
</reference>
<dbReference type="InterPro" id="IPR020672">
    <property type="entry name" value="Ribose5P_isomerase_typA_subgr"/>
</dbReference>
<sequence>MDIVEQKKQVGKYAASLVEDKMTVGLGTGSTVKFFVDALAERVKNEGLDIIGVTTSNRTAEQATSLGIKIVDLDAVENIDLTIDGADRVNQQLDGIKGGGAALLFEKIVAINSKQNIWIVDETKLADPLGGFPLPVEVVTYGVGHLIELFAKADLHPVLRKDAAGETVVTDNGNYIIDLHLDQIENPVELADWLAQQVGVIEHGLFINIANHVIVAGEEIKVLDRKN</sequence>
<dbReference type="CDD" id="cd01398">
    <property type="entry name" value="RPI_A"/>
    <property type="match status" value="1"/>
</dbReference>
<dbReference type="SUPFAM" id="SSF100950">
    <property type="entry name" value="NagB/RpiA/CoA transferase-like"/>
    <property type="match status" value="1"/>
</dbReference>
<evidence type="ECO:0000256" key="2">
    <source>
        <dbReference type="ARBA" id="ARBA00023235"/>
    </source>
</evidence>
<dbReference type="eggNOG" id="COG0120">
    <property type="taxonomic scope" value="Bacteria"/>
</dbReference>
<organism evidence="4 5">
    <name type="scientific">Weissella oryzae (strain DSM 25784 / JCM 18191 / LMG 30913 / SG25)</name>
    <dbReference type="NCBI Taxonomy" id="1329250"/>
    <lineage>
        <taxon>Bacteria</taxon>
        <taxon>Bacillati</taxon>
        <taxon>Bacillota</taxon>
        <taxon>Bacilli</taxon>
        <taxon>Lactobacillales</taxon>
        <taxon>Lactobacillaceae</taxon>
        <taxon>Weissella</taxon>
    </lineage>
</organism>
<name>A0A069CTX2_WEIOS</name>
<dbReference type="STRING" id="1329250.WOSG25_060640"/>
<feature type="binding site" evidence="3">
    <location>
        <begin position="97"/>
        <end position="100"/>
    </location>
    <ligand>
        <name>substrate</name>
    </ligand>
</feature>
<dbReference type="NCBIfam" id="TIGR00021">
    <property type="entry name" value="rpiA"/>
    <property type="match status" value="1"/>
</dbReference>
<comment type="function">
    <text evidence="3">Catalyzes the reversible conversion of ribose-5-phosphate to ribulose 5-phosphate.</text>
</comment>
<dbReference type="Proteomes" id="UP000030643">
    <property type="component" value="Unassembled WGS sequence"/>
</dbReference>
<feature type="binding site" evidence="3">
    <location>
        <begin position="84"/>
        <end position="87"/>
    </location>
    <ligand>
        <name>substrate</name>
    </ligand>
</feature>
<feature type="active site" description="Proton acceptor" evidence="3">
    <location>
        <position position="106"/>
    </location>
</feature>
<dbReference type="InterPro" id="IPR004788">
    <property type="entry name" value="Ribose5P_isomerase_type_A"/>
</dbReference>
<evidence type="ECO:0000313" key="4">
    <source>
        <dbReference type="EMBL" id="GAK30944.1"/>
    </source>
</evidence>
<dbReference type="EC" id="5.3.1.6" evidence="3"/>
<evidence type="ECO:0000256" key="3">
    <source>
        <dbReference type="HAMAP-Rule" id="MF_00170"/>
    </source>
</evidence>
<dbReference type="AlphaFoldDB" id="A0A069CTX2"/>
<dbReference type="GO" id="GO:0009052">
    <property type="term" value="P:pentose-phosphate shunt, non-oxidative branch"/>
    <property type="evidence" value="ECO:0007669"/>
    <property type="project" value="UniProtKB-UniRule"/>
</dbReference>
<dbReference type="OrthoDB" id="5870696at2"/>
<dbReference type="GO" id="GO:0004751">
    <property type="term" value="F:ribose-5-phosphate isomerase activity"/>
    <property type="evidence" value="ECO:0007669"/>
    <property type="project" value="UniProtKB-UniRule"/>
</dbReference>
<dbReference type="SUPFAM" id="SSF75445">
    <property type="entry name" value="D-ribose-5-phosphate isomerase (RpiA), lid domain"/>
    <property type="match status" value="1"/>
</dbReference>
<dbReference type="NCBIfam" id="NF001924">
    <property type="entry name" value="PRK00702.1"/>
    <property type="match status" value="1"/>
</dbReference>
<dbReference type="EMBL" id="DF820489">
    <property type="protein sequence ID" value="GAK30944.1"/>
    <property type="molecule type" value="Genomic_DNA"/>
</dbReference>
<feature type="binding site" evidence="3">
    <location>
        <begin position="28"/>
        <end position="31"/>
    </location>
    <ligand>
        <name>substrate</name>
    </ligand>
</feature>
<dbReference type="PANTHER" id="PTHR43748:SF3">
    <property type="entry name" value="RIBOSE-5-PHOSPHATE ISOMERASE 3, CHLOROPLASTIC-RELATED"/>
    <property type="match status" value="1"/>
</dbReference>
<keyword evidence="5" id="KW-1185">Reference proteome</keyword>
<protein>
    <recommendedName>
        <fullName evidence="3">Ribose-5-phosphate isomerase A</fullName>
        <ecNumber evidence="3">5.3.1.6</ecNumber>
    </recommendedName>
    <alternativeName>
        <fullName evidence="3">Phosphoriboisomerase A</fullName>
        <shortName evidence="3">PRI</shortName>
    </alternativeName>
</protein>
<accession>A0A069CTX2</accession>
<evidence type="ECO:0000256" key="1">
    <source>
        <dbReference type="ARBA" id="ARBA00001713"/>
    </source>
</evidence>
<dbReference type="RefSeq" id="WP_027699003.1">
    <property type="nucleotide sequence ID" value="NZ_DF820489.1"/>
</dbReference>
<dbReference type="FunFam" id="3.40.50.1360:FF:000001">
    <property type="entry name" value="Ribose-5-phosphate isomerase A"/>
    <property type="match status" value="1"/>
</dbReference>
<comment type="subunit">
    <text evidence="3">Homodimer.</text>
</comment>
<gene>
    <name evidence="3 4" type="primary">rpiA</name>
    <name evidence="4" type="ORF">WOSG25_060640</name>
</gene>
<comment type="catalytic activity">
    <reaction evidence="1 3">
        <text>aldehydo-D-ribose 5-phosphate = D-ribulose 5-phosphate</text>
        <dbReference type="Rhea" id="RHEA:14657"/>
        <dbReference type="ChEBI" id="CHEBI:58121"/>
        <dbReference type="ChEBI" id="CHEBI:58273"/>
        <dbReference type="EC" id="5.3.1.6"/>
    </reaction>
</comment>
<keyword evidence="2 3" id="KW-0413">Isomerase</keyword>
<dbReference type="HAMAP" id="MF_00170">
    <property type="entry name" value="Rib_5P_isom_A"/>
    <property type="match status" value="1"/>
</dbReference>
<dbReference type="Gene3D" id="3.40.50.1360">
    <property type="match status" value="1"/>
</dbReference>
<comment type="pathway">
    <text evidence="3">Carbohydrate degradation; pentose phosphate pathway; D-ribose 5-phosphate from D-ribulose 5-phosphate (non-oxidative stage): step 1/1.</text>
</comment>